<protein>
    <submittedName>
        <fullName evidence="1">DUF1275 domain-containing protein</fullName>
    </submittedName>
</protein>
<dbReference type="Proteomes" id="UP000262257">
    <property type="component" value="Unassembled WGS sequence"/>
</dbReference>
<dbReference type="AlphaFoldDB" id="A0A3D3G025"/>
<reference evidence="1 2" key="1">
    <citation type="journal article" date="2018" name="Nat. Biotechnol.">
        <title>A standardized bacterial taxonomy based on genome phylogeny substantially revises the tree of life.</title>
        <authorList>
            <person name="Parks D.H."/>
            <person name="Chuvochina M."/>
            <person name="Waite D.W."/>
            <person name="Rinke C."/>
            <person name="Skarshewski A."/>
            <person name="Chaumeil P.A."/>
            <person name="Hugenholtz P."/>
        </authorList>
    </citation>
    <scope>NUCLEOTIDE SEQUENCE [LARGE SCALE GENOMIC DNA]</scope>
    <source>
        <strain evidence="1">UBA10045</strain>
    </source>
</reference>
<comment type="caution">
    <text evidence="1">The sequence shown here is derived from an EMBL/GenBank/DDBJ whole genome shotgun (WGS) entry which is preliminary data.</text>
</comment>
<dbReference type="PANTHER" id="PTHR37314:SF4">
    <property type="entry name" value="UPF0700 TRANSMEMBRANE PROTEIN YOAK"/>
    <property type="match status" value="1"/>
</dbReference>
<dbReference type="EMBL" id="DPXL01000048">
    <property type="protein sequence ID" value="HCM30788.1"/>
    <property type="molecule type" value="Genomic_DNA"/>
</dbReference>
<accession>A0A3D3G025</accession>
<evidence type="ECO:0000313" key="2">
    <source>
        <dbReference type="Proteomes" id="UP000262257"/>
    </source>
</evidence>
<organism evidence="1 2">
    <name type="scientific">Acinetobacter radioresistens</name>
    <dbReference type="NCBI Taxonomy" id="40216"/>
    <lineage>
        <taxon>Bacteria</taxon>
        <taxon>Pseudomonadati</taxon>
        <taxon>Pseudomonadota</taxon>
        <taxon>Gammaproteobacteria</taxon>
        <taxon>Moraxellales</taxon>
        <taxon>Moraxellaceae</taxon>
        <taxon>Acinetobacter</taxon>
    </lineage>
</organism>
<name>A0A3D3G025_ACIRA</name>
<dbReference type="PANTHER" id="PTHR37314">
    <property type="entry name" value="SLR0142 PROTEIN"/>
    <property type="match status" value="1"/>
</dbReference>
<sequence length="228" mass="25423">MPFQKLPAWIQIGAFLLAINAGMINVLGLVTVLHQSVSHMTGNISMLAMSLINWEPSSVLYLILVVLCYVTGSFYSGLILGNSHFQLGRRYGLPLSLVALFIFLCWILLPYFPRYALLWACVAMGVQNAMVSHYKGTIIRTTHLSGVLTDLGLALGYCLRGLSVGKRRIILHLLILFGFLIGGIVASLIYPYLKLQSFLVPAVLSLSLSIIYWSIYFRHKSTQHSSWE</sequence>
<dbReference type="RefSeq" id="WP_005014364.1">
    <property type="nucleotide sequence ID" value="NZ_BKHE01000134.1"/>
</dbReference>
<evidence type="ECO:0000313" key="1">
    <source>
        <dbReference type="EMBL" id="HCM30788.1"/>
    </source>
</evidence>
<proteinExistence type="predicted"/>
<dbReference type="InterPro" id="IPR010699">
    <property type="entry name" value="DUF1275"/>
</dbReference>
<dbReference type="Pfam" id="PF06912">
    <property type="entry name" value="DUF1275"/>
    <property type="match status" value="1"/>
</dbReference>
<gene>
    <name evidence="1" type="ORF">DIC32_03385</name>
</gene>